<evidence type="ECO:0000256" key="1">
    <source>
        <dbReference type="ARBA" id="ARBA00008056"/>
    </source>
</evidence>
<dbReference type="EMBL" id="FJOG01000029">
    <property type="protein sequence ID" value="CZR65015.1"/>
    <property type="molecule type" value="Genomic_DNA"/>
</dbReference>
<protein>
    <submittedName>
        <fullName evidence="5">Related to gibberellin 20-oxidase</fullName>
    </submittedName>
</protein>
<sequence>MPTENLFASVPPFPVDVPIARLSTISLEKLLALDEKESAKLFDGCKKDGFFLLDLRGVPIGLSLIAVVEELFKVNKTLFDEGPEELGKYTFPPPGILGYNAFGSTKVESGLPDRFEWYCMSQDDILGTAAPAPNPASIETNRTILNSFVKASHYIASQVLLQLDRHLRLPEGTLESRQKLHEESGSIIRLLKYPPQPESDRRTSLFGHTDVGTVTLLFNVLGGLQILPAGSENKEENWRYVKPQQGCVIVNLGDTMREWTGGILRSNIHRVTFPPGEQGDFTRYSLAYLMRAESGASMKRLALKGSLIEPVKQGEEEIEITADEWVSRKTALARSAKDPASARDGRGAQTS</sequence>
<evidence type="ECO:0000256" key="3">
    <source>
        <dbReference type="SAM" id="MobiDB-lite"/>
    </source>
</evidence>
<keyword evidence="2" id="KW-0560">Oxidoreductase</keyword>
<dbReference type="InterPro" id="IPR044861">
    <property type="entry name" value="IPNS-like_FE2OG_OXY"/>
</dbReference>
<organism evidence="5 6">
    <name type="scientific">Phialocephala subalpina</name>
    <dbReference type="NCBI Taxonomy" id="576137"/>
    <lineage>
        <taxon>Eukaryota</taxon>
        <taxon>Fungi</taxon>
        <taxon>Dikarya</taxon>
        <taxon>Ascomycota</taxon>
        <taxon>Pezizomycotina</taxon>
        <taxon>Leotiomycetes</taxon>
        <taxon>Helotiales</taxon>
        <taxon>Mollisiaceae</taxon>
        <taxon>Phialocephala</taxon>
        <taxon>Phialocephala fortinii species complex</taxon>
    </lineage>
</organism>
<evidence type="ECO:0000259" key="4">
    <source>
        <dbReference type="PROSITE" id="PS51471"/>
    </source>
</evidence>
<accession>A0A1L7XIZ3</accession>
<evidence type="ECO:0000256" key="2">
    <source>
        <dbReference type="RuleBase" id="RU003682"/>
    </source>
</evidence>
<dbReference type="OrthoDB" id="288590at2759"/>
<dbReference type="Pfam" id="PF03171">
    <property type="entry name" value="2OG-FeII_Oxy"/>
    <property type="match status" value="1"/>
</dbReference>
<dbReference type="PROSITE" id="PS51471">
    <property type="entry name" value="FE2OG_OXY"/>
    <property type="match status" value="1"/>
</dbReference>
<dbReference type="InterPro" id="IPR005123">
    <property type="entry name" value="Oxoglu/Fe-dep_dioxygenase_dom"/>
</dbReference>
<reference evidence="5 6" key="1">
    <citation type="submission" date="2016-03" db="EMBL/GenBank/DDBJ databases">
        <authorList>
            <person name="Ploux O."/>
        </authorList>
    </citation>
    <scope>NUCLEOTIDE SEQUENCE [LARGE SCALE GENOMIC DNA]</scope>
    <source>
        <strain evidence="5 6">UAMH 11012</strain>
    </source>
</reference>
<evidence type="ECO:0000313" key="6">
    <source>
        <dbReference type="Proteomes" id="UP000184330"/>
    </source>
</evidence>
<feature type="region of interest" description="Disordered" evidence="3">
    <location>
        <begin position="332"/>
        <end position="351"/>
    </location>
</feature>
<dbReference type="STRING" id="576137.A0A1L7XIZ3"/>
<feature type="compositionally biased region" description="Basic and acidic residues" evidence="3">
    <location>
        <begin position="335"/>
        <end position="351"/>
    </location>
</feature>
<name>A0A1L7XIZ3_9HELO</name>
<comment type="similarity">
    <text evidence="1 2">Belongs to the iron/ascorbate-dependent oxidoreductase family.</text>
</comment>
<dbReference type="SUPFAM" id="SSF51197">
    <property type="entry name" value="Clavaminate synthase-like"/>
    <property type="match status" value="1"/>
</dbReference>
<dbReference type="Gene3D" id="2.60.120.330">
    <property type="entry name" value="B-lactam Antibiotic, Isopenicillin N Synthase, Chain"/>
    <property type="match status" value="1"/>
</dbReference>
<dbReference type="GO" id="GO:0044283">
    <property type="term" value="P:small molecule biosynthetic process"/>
    <property type="evidence" value="ECO:0007669"/>
    <property type="project" value="UniProtKB-ARBA"/>
</dbReference>
<dbReference type="InterPro" id="IPR050231">
    <property type="entry name" value="Iron_ascorbate_oxido_reductase"/>
</dbReference>
<dbReference type="PANTHER" id="PTHR47990">
    <property type="entry name" value="2-OXOGLUTARATE (2OG) AND FE(II)-DEPENDENT OXYGENASE SUPERFAMILY PROTEIN-RELATED"/>
    <property type="match status" value="1"/>
</dbReference>
<dbReference type="GO" id="GO:0046872">
    <property type="term" value="F:metal ion binding"/>
    <property type="evidence" value="ECO:0007669"/>
    <property type="project" value="UniProtKB-KW"/>
</dbReference>
<keyword evidence="6" id="KW-1185">Reference proteome</keyword>
<dbReference type="InterPro" id="IPR027443">
    <property type="entry name" value="IPNS-like_sf"/>
</dbReference>
<dbReference type="GO" id="GO:0016491">
    <property type="term" value="F:oxidoreductase activity"/>
    <property type="evidence" value="ECO:0007669"/>
    <property type="project" value="UniProtKB-KW"/>
</dbReference>
<gene>
    <name evidence="5" type="ORF">PAC_14915</name>
</gene>
<dbReference type="AlphaFoldDB" id="A0A1L7XIZ3"/>
<proteinExistence type="inferred from homology"/>
<keyword evidence="2" id="KW-0479">Metal-binding</keyword>
<feature type="domain" description="Fe2OG dioxygenase" evidence="4">
    <location>
        <begin position="183"/>
        <end position="292"/>
    </location>
</feature>
<evidence type="ECO:0000313" key="5">
    <source>
        <dbReference type="EMBL" id="CZR65015.1"/>
    </source>
</evidence>
<keyword evidence="2" id="KW-0408">Iron</keyword>
<dbReference type="Proteomes" id="UP000184330">
    <property type="component" value="Unassembled WGS sequence"/>
</dbReference>
<dbReference type="Pfam" id="PF14226">
    <property type="entry name" value="DIOX_N"/>
    <property type="match status" value="1"/>
</dbReference>
<dbReference type="InterPro" id="IPR026992">
    <property type="entry name" value="DIOX_N"/>
</dbReference>